<dbReference type="AlphaFoldDB" id="I7G2G6"/>
<dbReference type="EMBL" id="AB170398">
    <property type="protein sequence ID" value="BAE87461.1"/>
    <property type="molecule type" value="mRNA"/>
</dbReference>
<protein>
    <submittedName>
        <fullName evidence="1">Macaca fascicularis brain cDNA clone: QmoA-10702, similar to human nuclear factor (erythroid-derived 2)-like 1 (NFE2L1), mRNA, RefSeq: NM_003204.1</fullName>
    </submittedName>
</protein>
<organism evidence="1">
    <name type="scientific">Macaca fascicularis</name>
    <name type="common">Crab-eating macaque</name>
    <name type="synonym">Cynomolgus monkey</name>
    <dbReference type="NCBI Taxonomy" id="9541"/>
    <lineage>
        <taxon>Eukaryota</taxon>
        <taxon>Metazoa</taxon>
        <taxon>Chordata</taxon>
        <taxon>Craniata</taxon>
        <taxon>Vertebrata</taxon>
        <taxon>Euteleostomi</taxon>
        <taxon>Mammalia</taxon>
        <taxon>Eutheria</taxon>
        <taxon>Euarchontoglires</taxon>
        <taxon>Primates</taxon>
        <taxon>Haplorrhini</taxon>
        <taxon>Catarrhini</taxon>
        <taxon>Cercopithecidae</taxon>
        <taxon>Cercopithecinae</taxon>
        <taxon>Macaca</taxon>
    </lineage>
</organism>
<accession>I7G2G6</accession>
<proteinExistence type="evidence at transcript level"/>
<sequence length="81" mass="9929">MMKLWLTRCNLSNLANHYRPILSNTLLTRHLLRLLLNRTYYPRRKLWLDHSLPPRQWCLHTLHLSFPTYRPRPLLWLIPSS</sequence>
<name>I7G2G6_MACFA</name>
<reference evidence="1" key="1">
    <citation type="journal article" date="2007" name="PLoS Biol.">
        <title>Rate of evolution in brain-expressed genes in humans and other primates.</title>
        <authorList>
            <person name="Wang H.-Y."/>
            <person name="Chien H.-C."/>
            <person name="Osada N."/>
            <person name="Hashimoto K."/>
            <person name="Sugano S."/>
            <person name="Gojobori T."/>
            <person name="Chou C.-K."/>
            <person name="Tsai S.-F."/>
            <person name="Wu C.-I."/>
            <person name="Shen C.-K.J."/>
        </authorList>
    </citation>
    <scope>NUCLEOTIDE SEQUENCE</scope>
</reference>
<evidence type="ECO:0000313" key="1">
    <source>
        <dbReference type="EMBL" id="BAE87461.1"/>
    </source>
</evidence>